<dbReference type="EMBL" id="CP118390">
    <property type="protein sequence ID" value="WDU90661.1"/>
    <property type="molecule type" value="Genomic_DNA"/>
</dbReference>
<feature type="chain" id="PRO_5042921314" description="tRNA_anti-like" evidence="1">
    <location>
        <begin position="19"/>
        <end position="247"/>
    </location>
</feature>
<dbReference type="GeneID" id="72529851"/>
<evidence type="ECO:0000313" key="2">
    <source>
        <dbReference type="EMBL" id="WDU90661.1"/>
    </source>
</evidence>
<dbReference type="Pfam" id="PF12869">
    <property type="entry name" value="tRNA_anti-like"/>
    <property type="match status" value="1"/>
</dbReference>
<sequence>MIKLIITSLTFCSFMSIAAGSAPSNIQPYRSNLSNYVETLVITSCEQTLKGVSKDTIIDRAVAGMNKNTNTYGIIYNTATLGEMIGNKLSKEKKIIIADKAEIDNCHDAAKVIMNTDSMKEIVNQMTAETKPVEATSKASTSNDKVYCTTAKALAELYDANEVAADNKIGGRSVEVTGVVQDINKDFADNVVVQLQSGNRLLPVRLYMSESERMKASELSKGQKKTITCEKMALIIGAPSGSDCTFN</sequence>
<dbReference type="InterPro" id="IPR024422">
    <property type="entry name" value="Protein_unknown_function_OB"/>
</dbReference>
<dbReference type="Proteomes" id="UP001223683">
    <property type="component" value="Chromosome"/>
</dbReference>
<accession>A0AAQ3BZU6</accession>
<dbReference type="AlphaFoldDB" id="A0AAQ3BZU6"/>
<feature type="signal peptide" evidence="1">
    <location>
        <begin position="1"/>
        <end position="18"/>
    </location>
</feature>
<organism evidence="2 3">
    <name type="scientific">Edwardsiella piscicida</name>
    <dbReference type="NCBI Taxonomy" id="1263550"/>
    <lineage>
        <taxon>Bacteria</taxon>
        <taxon>Pseudomonadati</taxon>
        <taxon>Pseudomonadota</taxon>
        <taxon>Gammaproteobacteria</taxon>
        <taxon>Enterobacterales</taxon>
        <taxon>Hafniaceae</taxon>
        <taxon>Edwardsiella</taxon>
    </lineage>
</organism>
<dbReference type="RefSeq" id="WP_012849897.1">
    <property type="nucleotide sequence ID" value="NC_013508.1"/>
</dbReference>
<proteinExistence type="predicted"/>
<evidence type="ECO:0000256" key="1">
    <source>
        <dbReference type="SAM" id="SignalP"/>
    </source>
</evidence>
<evidence type="ECO:0000313" key="3">
    <source>
        <dbReference type="Proteomes" id="UP001223683"/>
    </source>
</evidence>
<gene>
    <name evidence="2" type="ORF">PWJ79_14780</name>
</gene>
<name>A0AAQ3BZU6_EDWPI</name>
<protein>
    <recommendedName>
        <fullName evidence="4">tRNA_anti-like</fullName>
    </recommendedName>
</protein>
<evidence type="ECO:0008006" key="4">
    <source>
        <dbReference type="Google" id="ProtNLM"/>
    </source>
</evidence>
<reference evidence="2" key="1">
    <citation type="submission" date="2022-10" db="EMBL/GenBank/DDBJ databases">
        <title>Complete genome of Ep21-8.</title>
        <authorList>
            <person name="Kang Y.-R."/>
            <person name="Kim D.-H."/>
        </authorList>
    </citation>
    <scope>NUCLEOTIDE SEQUENCE</scope>
    <source>
        <strain evidence="2">Ep21-8</strain>
    </source>
</reference>
<keyword evidence="1" id="KW-0732">Signal</keyword>